<comment type="caution">
    <text evidence="2">The sequence shown here is derived from an EMBL/GenBank/DDBJ whole genome shotgun (WGS) entry which is preliminary data.</text>
</comment>
<feature type="transmembrane region" description="Helical" evidence="1">
    <location>
        <begin position="295"/>
        <end position="312"/>
    </location>
</feature>
<keyword evidence="1" id="KW-0812">Transmembrane</keyword>
<name>A0A8J3N2L4_9CHLR</name>
<evidence type="ECO:0000313" key="3">
    <source>
        <dbReference type="Proteomes" id="UP000597444"/>
    </source>
</evidence>
<feature type="transmembrane region" description="Helical" evidence="1">
    <location>
        <begin position="12"/>
        <end position="31"/>
    </location>
</feature>
<keyword evidence="1" id="KW-0472">Membrane</keyword>
<protein>
    <recommendedName>
        <fullName evidence="4">Glycosyltransferase RgtA/B/C/D-like domain-containing protein</fullName>
    </recommendedName>
</protein>
<feature type="transmembrane region" description="Helical" evidence="1">
    <location>
        <begin position="266"/>
        <end position="288"/>
    </location>
</feature>
<evidence type="ECO:0000256" key="1">
    <source>
        <dbReference type="SAM" id="Phobius"/>
    </source>
</evidence>
<dbReference type="Proteomes" id="UP000597444">
    <property type="component" value="Unassembled WGS sequence"/>
</dbReference>
<feature type="transmembrane region" description="Helical" evidence="1">
    <location>
        <begin position="348"/>
        <end position="366"/>
    </location>
</feature>
<feature type="transmembrane region" description="Helical" evidence="1">
    <location>
        <begin position="131"/>
        <end position="155"/>
    </location>
</feature>
<dbReference type="EMBL" id="BNJK01000001">
    <property type="protein sequence ID" value="GHO96249.1"/>
    <property type="molecule type" value="Genomic_DNA"/>
</dbReference>
<evidence type="ECO:0008006" key="4">
    <source>
        <dbReference type="Google" id="ProtNLM"/>
    </source>
</evidence>
<evidence type="ECO:0000313" key="2">
    <source>
        <dbReference type="EMBL" id="GHO96249.1"/>
    </source>
</evidence>
<feature type="transmembrane region" description="Helical" evidence="1">
    <location>
        <begin position="167"/>
        <end position="193"/>
    </location>
</feature>
<dbReference type="RefSeq" id="WP_220206888.1">
    <property type="nucleotide sequence ID" value="NZ_BNJK01000001.1"/>
</dbReference>
<keyword evidence="3" id="KW-1185">Reference proteome</keyword>
<sequence length="371" mass="41930">MKRAPIRDIMVLFLVTRLLLLLVTYFGYILLTAEQYSSAPVDAAFFTSWNHGIVLRYLHIAQAGYQSAADTALFPLFPLLIAALAHLFGNGDWSYLFAGMLISNLALLGALFVLYQLAVESIGEAVAQRTLLYLCIFPTAFVFFTASHEALFLLLTTGVLLALRRQHWWLAGLLGCGAALTDITGLLLIVPYLYELWLRRENAKLWLALPPVVLLPIGTVLYSFYCWQIVGNPFAFLASRPLSWPWQSLWQAFVELFWRQPFGSFYQVRVLISLSITLAFLLLTLSGWSRLRISYSLWNILLLCSILLFSGSDQHDPLAASQSLVLVMFPAFITLAQIGERRSWLHQVVQIVGVMLLATLSLLFIMNRWMV</sequence>
<keyword evidence="1" id="KW-1133">Transmembrane helix</keyword>
<feature type="transmembrane region" description="Helical" evidence="1">
    <location>
        <begin position="318"/>
        <end position="336"/>
    </location>
</feature>
<dbReference type="AlphaFoldDB" id="A0A8J3N2L4"/>
<feature type="transmembrane region" description="Helical" evidence="1">
    <location>
        <begin position="205"/>
        <end position="225"/>
    </location>
</feature>
<organism evidence="2 3">
    <name type="scientific">Reticulibacter mediterranei</name>
    <dbReference type="NCBI Taxonomy" id="2778369"/>
    <lineage>
        <taxon>Bacteria</taxon>
        <taxon>Bacillati</taxon>
        <taxon>Chloroflexota</taxon>
        <taxon>Ktedonobacteria</taxon>
        <taxon>Ktedonobacterales</taxon>
        <taxon>Reticulibacteraceae</taxon>
        <taxon>Reticulibacter</taxon>
    </lineage>
</organism>
<feature type="transmembrane region" description="Helical" evidence="1">
    <location>
        <begin position="95"/>
        <end position="119"/>
    </location>
</feature>
<accession>A0A8J3N2L4</accession>
<proteinExistence type="predicted"/>
<gene>
    <name evidence="2" type="ORF">KSF_062970</name>
</gene>
<reference evidence="2" key="1">
    <citation type="submission" date="2020-10" db="EMBL/GenBank/DDBJ databases">
        <title>Taxonomic study of unclassified bacteria belonging to the class Ktedonobacteria.</title>
        <authorList>
            <person name="Yabe S."/>
            <person name="Wang C.M."/>
            <person name="Zheng Y."/>
            <person name="Sakai Y."/>
            <person name="Cavaletti L."/>
            <person name="Monciardini P."/>
            <person name="Donadio S."/>
        </authorList>
    </citation>
    <scope>NUCLEOTIDE SEQUENCE</scope>
    <source>
        <strain evidence="2">ID150040</strain>
    </source>
</reference>